<keyword evidence="3" id="KW-0804">Transcription</keyword>
<dbReference type="Gene3D" id="1.20.120.530">
    <property type="entry name" value="GntR ligand-binding domain-like"/>
    <property type="match status" value="1"/>
</dbReference>
<accession>A0A926IJL8</accession>
<evidence type="ECO:0000259" key="4">
    <source>
        <dbReference type="PROSITE" id="PS50949"/>
    </source>
</evidence>
<dbReference type="SUPFAM" id="SSF46785">
    <property type="entry name" value="Winged helix' DNA-binding domain"/>
    <property type="match status" value="1"/>
</dbReference>
<dbReference type="PROSITE" id="PS50949">
    <property type="entry name" value="HTH_GNTR"/>
    <property type="match status" value="1"/>
</dbReference>
<keyword evidence="6" id="KW-1185">Reference proteome</keyword>
<comment type="caution">
    <text evidence="5">The sequence shown here is derived from an EMBL/GenBank/DDBJ whole genome shotgun (WGS) entry which is preliminary data.</text>
</comment>
<dbReference type="InterPro" id="IPR011711">
    <property type="entry name" value="GntR_C"/>
</dbReference>
<reference evidence="5" key="1">
    <citation type="submission" date="2020-08" db="EMBL/GenBank/DDBJ databases">
        <title>Genome public.</title>
        <authorList>
            <person name="Liu C."/>
            <person name="Sun Q."/>
        </authorList>
    </citation>
    <scope>NUCLEOTIDE SEQUENCE</scope>
    <source>
        <strain evidence="5">BX21</strain>
    </source>
</reference>
<dbReference type="InterPro" id="IPR036388">
    <property type="entry name" value="WH-like_DNA-bd_sf"/>
</dbReference>
<gene>
    <name evidence="5" type="ORF">H8707_03925</name>
</gene>
<dbReference type="InterPro" id="IPR008920">
    <property type="entry name" value="TF_FadR/GntR_C"/>
</dbReference>
<name>A0A926IJL8_9FIRM</name>
<proteinExistence type="predicted"/>
<dbReference type="EMBL" id="JACRTG010000011">
    <property type="protein sequence ID" value="MBC8587385.1"/>
    <property type="molecule type" value="Genomic_DNA"/>
</dbReference>
<evidence type="ECO:0000313" key="6">
    <source>
        <dbReference type="Proteomes" id="UP000601171"/>
    </source>
</evidence>
<dbReference type="SUPFAM" id="SSF48008">
    <property type="entry name" value="GntR ligand-binding domain-like"/>
    <property type="match status" value="1"/>
</dbReference>
<dbReference type="GO" id="GO:0003700">
    <property type="term" value="F:DNA-binding transcription factor activity"/>
    <property type="evidence" value="ECO:0007669"/>
    <property type="project" value="InterPro"/>
</dbReference>
<keyword evidence="1" id="KW-0805">Transcription regulation</keyword>
<dbReference type="InterPro" id="IPR036390">
    <property type="entry name" value="WH_DNA-bd_sf"/>
</dbReference>
<dbReference type="CDD" id="cd07377">
    <property type="entry name" value="WHTH_GntR"/>
    <property type="match status" value="1"/>
</dbReference>
<dbReference type="Gene3D" id="1.10.10.10">
    <property type="entry name" value="Winged helix-like DNA-binding domain superfamily/Winged helix DNA-binding domain"/>
    <property type="match status" value="1"/>
</dbReference>
<dbReference type="Pfam" id="PF07729">
    <property type="entry name" value="FCD"/>
    <property type="match status" value="1"/>
</dbReference>
<keyword evidence="2" id="KW-0238">DNA-binding</keyword>
<feature type="domain" description="HTH gntR-type" evidence="4">
    <location>
        <begin position="6"/>
        <end position="73"/>
    </location>
</feature>
<sequence>MVSAKISASEYVYNQLKEEIMFLELLPGQSIIEVDTSKRFNVSRTPVRAAFNRLESEGLVLIKPKYGSFVTLIDIDEISDLMYMREKLELAVLMDVEHITKSQEVKLNVLLLQQLQILNSDIDKNDKAKKFLEADNEFHSMLFSLTNKENIWKKLSEGNPHYNRLRLLSNIESREGLFKIQEEHVKIKDALLNKDFDLLKEYYNVHIYEGMDNLANIVNNYSKFFK</sequence>
<dbReference type="PANTHER" id="PTHR43537:SF45">
    <property type="entry name" value="GNTR FAMILY REGULATORY PROTEIN"/>
    <property type="match status" value="1"/>
</dbReference>
<dbReference type="SMART" id="SM00345">
    <property type="entry name" value="HTH_GNTR"/>
    <property type="match status" value="1"/>
</dbReference>
<evidence type="ECO:0000256" key="1">
    <source>
        <dbReference type="ARBA" id="ARBA00023015"/>
    </source>
</evidence>
<evidence type="ECO:0000313" key="5">
    <source>
        <dbReference type="EMBL" id="MBC8587385.1"/>
    </source>
</evidence>
<dbReference type="PANTHER" id="PTHR43537">
    <property type="entry name" value="TRANSCRIPTIONAL REGULATOR, GNTR FAMILY"/>
    <property type="match status" value="1"/>
</dbReference>
<dbReference type="AlphaFoldDB" id="A0A926IJL8"/>
<dbReference type="InterPro" id="IPR000524">
    <property type="entry name" value="Tscrpt_reg_HTH_GntR"/>
</dbReference>
<dbReference type="GO" id="GO:0003677">
    <property type="term" value="F:DNA binding"/>
    <property type="evidence" value="ECO:0007669"/>
    <property type="project" value="UniProtKB-KW"/>
</dbReference>
<protein>
    <submittedName>
        <fullName evidence="5">GntR family transcriptional regulator</fullName>
    </submittedName>
</protein>
<organism evidence="5 6">
    <name type="scientific">Paratissierella segnis</name>
    <dbReference type="NCBI Taxonomy" id="2763679"/>
    <lineage>
        <taxon>Bacteria</taxon>
        <taxon>Bacillati</taxon>
        <taxon>Bacillota</taxon>
        <taxon>Tissierellia</taxon>
        <taxon>Tissierellales</taxon>
        <taxon>Tissierellaceae</taxon>
        <taxon>Paratissierella</taxon>
    </lineage>
</organism>
<dbReference type="RefSeq" id="WP_262428845.1">
    <property type="nucleotide sequence ID" value="NZ_JACRTG010000011.1"/>
</dbReference>
<dbReference type="Pfam" id="PF00392">
    <property type="entry name" value="GntR"/>
    <property type="match status" value="1"/>
</dbReference>
<evidence type="ECO:0000256" key="2">
    <source>
        <dbReference type="ARBA" id="ARBA00023125"/>
    </source>
</evidence>
<dbReference type="Proteomes" id="UP000601171">
    <property type="component" value="Unassembled WGS sequence"/>
</dbReference>
<evidence type="ECO:0000256" key="3">
    <source>
        <dbReference type="ARBA" id="ARBA00023163"/>
    </source>
</evidence>